<organism evidence="3 4">
    <name type="scientific">Luteimicrobium xylanilyticum</name>
    <dbReference type="NCBI Taxonomy" id="1133546"/>
    <lineage>
        <taxon>Bacteria</taxon>
        <taxon>Bacillati</taxon>
        <taxon>Actinomycetota</taxon>
        <taxon>Actinomycetes</taxon>
        <taxon>Micrococcales</taxon>
        <taxon>Luteimicrobium</taxon>
    </lineage>
</organism>
<feature type="region of interest" description="Disordered" evidence="1">
    <location>
        <begin position="1"/>
        <end position="22"/>
    </location>
</feature>
<protein>
    <recommendedName>
        <fullName evidence="2">AB hydrolase-1 domain-containing protein</fullName>
    </recommendedName>
</protein>
<evidence type="ECO:0000313" key="4">
    <source>
        <dbReference type="Proteomes" id="UP000326702"/>
    </source>
</evidence>
<feature type="compositionally biased region" description="Low complexity" evidence="1">
    <location>
        <begin position="1"/>
        <end position="19"/>
    </location>
</feature>
<dbReference type="InterPro" id="IPR029058">
    <property type="entry name" value="AB_hydrolase_fold"/>
</dbReference>
<dbReference type="SUPFAM" id="SSF53474">
    <property type="entry name" value="alpha/beta-Hydrolases"/>
    <property type="match status" value="1"/>
</dbReference>
<reference evidence="3 4" key="1">
    <citation type="submission" date="2019-10" db="EMBL/GenBank/DDBJ databases">
        <title>Genome sequence of Luteimicrobium xylanilyticum HY-24.</title>
        <authorList>
            <person name="Kim D.Y."/>
            <person name="Park H.-Y."/>
        </authorList>
    </citation>
    <scope>NUCLEOTIDE SEQUENCE [LARGE SCALE GENOMIC DNA]</scope>
    <source>
        <strain evidence="3 4">HY-24</strain>
    </source>
</reference>
<dbReference type="RefSeq" id="WP_036954601.1">
    <property type="nucleotide sequence ID" value="NZ_BAABIH010000013.1"/>
</dbReference>
<gene>
    <name evidence="3" type="ORF">KDY119_00410</name>
</gene>
<accession>A0A5P9Q6C2</accession>
<dbReference type="GO" id="GO:0003824">
    <property type="term" value="F:catalytic activity"/>
    <property type="evidence" value="ECO:0007669"/>
    <property type="project" value="UniProtKB-ARBA"/>
</dbReference>
<dbReference type="PANTHER" id="PTHR43433:SF5">
    <property type="entry name" value="AB HYDROLASE-1 DOMAIN-CONTAINING PROTEIN"/>
    <property type="match status" value="1"/>
</dbReference>
<evidence type="ECO:0000259" key="2">
    <source>
        <dbReference type="Pfam" id="PF12697"/>
    </source>
</evidence>
<dbReference type="Gene3D" id="3.40.50.1820">
    <property type="entry name" value="alpha/beta hydrolase"/>
    <property type="match status" value="1"/>
</dbReference>
<feature type="domain" description="AB hydrolase-1" evidence="2">
    <location>
        <begin position="39"/>
        <end position="258"/>
    </location>
</feature>
<proteinExistence type="predicted"/>
<sequence length="274" mass="27657">MSTTSTTTTGTTTSPDGTTIAWTRTGDGPGVVLVDGALCYRGAGPSDGLAAALSDRFTVWTYDRRGRGASGDTLPFAVEREIEDLRAVVGLADAASPGGVGLVGHSSGAVLALRTTAVEPAVTRLALYEPPLLAPVLGNPYVAGARAYTANLRQALDDGRRGDAVALFMASVGMPEPMIAGARTSPGWPTLEAIAPTLAYDDAVLAGGAVPPDAARVTVPTLVVSGSASPDVLQDAARATAAAVPGAAHRSLPDQTHDVDPAVLAPALTEFFAS</sequence>
<dbReference type="PANTHER" id="PTHR43433">
    <property type="entry name" value="HYDROLASE, ALPHA/BETA FOLD FAMILY PROTEIN"/>
    <property type="match status" value="1"/>
</dbReference>
<dbReference type="OrthoDB" id="63519at2"/>
<dbReference type="EMBL" id="CP045529">
    <property type="protein sequence ID" value="QFU96919.1"/>
    <property type="molecule type" value="Genomic_DNA"/>
</dbReference>
<keyword evidence="4" id="KW-1185">Reference proteome</keyword>
<dbReference type="Proteomes" id="UP000326702">
    <property type="component" value="Chromosome"/>
</dbReference>
<name>A0A5P9Q6C2_9MICO</name>
<dbReference type="AlphaFoldDB" id="A0A5P9Q6C2"/>
<dbReference type="Pfam" id="PF12697">
    <property type="entry name" value="Abhydrolase_6"/>
    <property type="match status" value="1"/>
</dbReference>
<dbReference type="KEGG" id="lxl:KDY119_00410"/>
<dbReference type="InterPro" id="IPR050471">
    <property type="entry name" value="AB_hydrolase"/>
</dbReference>
<evidence type="ECO:0000313" key="3">
    <source>
        <dbReference type="EMBL" id="QFU96919.1"/>
    </source>
</evidence>
<dbReference type="InterPro" id="IPR000073">
    <property type="entry name" value="AB_hydrolase_1"/>
</dbReference>
<evidence type="ECO:0000256" key="1">
    <source>
        <dbReference type="SAM" id="MobiDB-lite"/>
    </source>
</evidence>